<gene>
    <name evidence="2" type="ORF">UFOVP447_90</name>
</gene>
<dbReference type="SUPFAM" id="SSF69349">
    <property type="entry name" value="Phage fibre proteins"/>
    <property type="match status" value="1"/>
</dbReference>
<organism evidence="2">
    <name type="scientific">uncultured Caudovirales phage</name>
    <dbReference type="NCBI Taxonomy" id="2100421"/>
    <lineage>
        <taxon>Viruses</taxon>
        <taxon>Duplodnaviria</taxon>
        <taxon>Heunggongvirae</taxon>
        <taxon>Uroviricota</taxon>
        <taxon>Caudoviricetes</taxon>
        <taxon>Peduoviridae</taxon>
        <taxon>Maltschvirus</taxon>
        <taxon>Maltschvirus maltsch</taxon>
    </lineage>
</organism>
<feature type="domain" description="Protein Gp5 N-terminal OB-fold" evidence="1">
    <location>
        <begin position="47"/>
        <end position="104"/>
    </location>
</feature>
<sequence>MTQMGQQGFRWWVGTVIDATNDPLKLGRVRVRVRGVDDFKEEDQITQWASCVTPTTSASYRGVGDTPSLIEGSEVFGFFGDGNRGEVRIIVGTIPQQSGDENTNALSFQARGKNPDELEKLHPIEPDSAFNAEYPFNRVIRTRKGHKIELDDTDGAERVHIYHASGTSIEMAPDGRLTIRNPGDSFELVGGIKNIAIKGDANIEVGGSLNARVKGATNIISDSSITVESKGILRLMGLLGVQISSGTSVTMQAPAGANVTEGSLHVIGRITSGTGLTTNIVAGGSNIGMRNGLVVRGG</sequence>
<protein>
    <submittedName>
        <fullName evidence="2">Protein Gp5, N-terminal OB-fold domain containing protein</fullName>
    </submittedName>
</protein>
<dbReference type="Pfam" id="PF06714">
    <property type="entry name" value="Gp5_OB"/>
    <property type="match status" value="1"/>
</dbReference>
<dbReference type="InterPro" id="IPR009590">
    <property type="entry name" value="Gp5_OB_N"/>
</dbReference>
<accession>A0A6J5MBP7</accession>
<evidence type="ECO:0000259" key="1">
    <source>
        <dbReference type="Pfam" id="PF06714"/>
    </source>
</evidence>
<proteinExistence type="predicted"/>
<name>A0A6J5MBP7_9CAUD</name>
<reference evidence="2" key="1">
    <citation type="submission" date="2020-04" db="EMBL/GenBank/DDBJ databases">
        <authorList>
            <person name="Chiriac C."/>
            <person name="Salcher M."/>
            <person name="Ghai R."/>
            <person name="Kavagutti S V."/>
        </authorList>
    </citation>
    <scope>NUCLEOTIDE SEQUENCE</scope>
</reference>
<dbReference type="Gene3D" id="2.40.50.260">
    <property type="entry name" value="Nucleic acid-binding protein domain"/>
    <property type="match status" value="1"/>
</dbReference>
<evidence type="ECO:0000313" key="2">
    <source>
        <dbReference type="EMBL" id="CAB4143177.1"/>
    </source>
</evidence>
<dbReference type="EMBL" id="LR796423">
    <property type="protein sequence ID" value="CAB4143177.1"/>
    <property type="molecule type" value="Genomic_DNA"/>
</dbReference>
<dbReference type="SUPFAM" id="SSF69255">
    <property type="entry name" value="gp5 N-terminal domain-like"/>
    <property type="match status" value="1"/>
</dbReference>